<dbReference type="SMART" id="SM01391">
    <property type="entry name" value="Filament"/>
    <property type="match status" value="1"/>
</dbReference>
<feature type="domain" description="IF rod" evidence="7">
    <location>
        <begin position="73"/>
        <end position="380"/>
    </location>
</feature>
<dbReference type="AlphaFoldDB" id="A0A2K6N6N0"/>
<dbReference type="InterPro" id="IPR039008">
    <property type="entry name" value="IF_rod_dom"/>
</dbReference>
<evidence type="ECO:0000256" key="6">
    <source>
        <dbReference type="SAM" id="SignalP"/>
    </source>
</evidence>
<sequence>MTTTFLQTSSSTFGLLLLGLSLQGQEGLRGGMRVCGFGGGAGSAFGGGFGGGIGGGFGGGFGGGDGGLLSGNEKITMQNLNDRLASYLDKVRALEEANADLEVKIRDWYQKQAPTSPECDYSQYFKTTEELRDKIMATNIDNSRVILEIDNARLAADDFRLKYENELALRQSVEADINGLRRVLDELTLAKTDLEMQIEGLNEELAYLKKNHEEEMKEFGSQLAGQVNVEMDAAPGVDLTRVLAEMREQYEAMAEKNRRDAEAWFFSKTEELNKEVASNTEMIQTSKTEITDLRRTMQELEIELQSQLSMVRPPSPHPTPSRGGSLNFIQSGLENSLLSELRCEMEAQNQEYKMLLDIKTRLEQEIATYRSLLEGQDAKMADIGIREASSGGGSSSSNFRINVEESVDGKVVSSRKREI</sequence>
<dbReference type="GO" id="GO:0005198">
    <property type="term" value="F:structural molecule activity"/>
    <property type="evidence" value="ECO:0007669"/>
    <property type="project" value="InterPro"/>
</dbReference>
<evidence type="ECO:0000259" key="7">
    <source>
        <dbReference type="PROSITE" id="PS51842"/>
    </source>
</evidence>
<dbReference type="Gene3D" id="1.20.5.500">
    <property type="entry name" value="Single helix bin"/>
    <property type="match status" value="1"/>
</dbReference>
<dbReference type="PANTHER" id="PTHR23239">
    <property type="entry name" value="INTERMEDIATE FILAMENT"/>
    <property type="match status" value="1"/>
</dbReference>
<evidence type="ECO:0000256" key="1">
    <source>
        <dbReference type="ARBA" id="ARBA00022744"/>
    </source>
</evidence>
<keyword evidence="1" id="KW-0416">Keratin</keyword>
<reference evidence="8" key="3">
    <citation type="submission" date="2025-09" db="UniProtKB">
        <authorList>
            <consortium name="Ensembl"/>
        </authorList>
    </citation>
    <scope>IDENTIFICATION</scope>
</reference>
<dbReference type="Gene3D" id="1.20.5.170">
    <property type="match status" value="1"/>
</dbReference>
<dbReference type="Proteomes" id="UP000233180">
    <property type="component" value="Unassembled WGS sequence"/>
</dbReference>
<organism evidence="8 9">
    <name type="scientific">Rhinopithecus bieti</name>
    <name type="common">Black snub-nosed monkey</name>
    <name type="synonym">Pygathrix bieti</name>
    <dbReference type="NCBI Taxonomy" id="61621"/>
    <lineage>
        <taxon>Eukaryota</taxon>
        <taxon>Metazoa</taxon>
        <taxon>Chordata</taxon>
        <taxon>Craniata</taxon>
        <taxon>Vertebrata</taxon>
        <taxon>Euteleostomi</taxon>
        <taxon>Mammalia</taxon>
        <taxon>Eutheria</taxon>
        <taxon>Euarchontoglires</taxon>
        <taxon>Primates</taxon>
        <taxon>Haplorrhini</taxon>
        <taxon>Catarrhini</taxon>
        <taxon>Cercopithecidae</taxon>
        <taxon>Colobinae</taxon>
        <taxon>Rhinopithecus</taxon>
    </lineage>
</organism>
<accession>A0A2K6N6N0</accession>
<comment type="similarity">
    <text evidence="4">Belongs to the intermediate filament family.</text>
</comment>
<dbReference type="Ensembl" id="ENSRBIT00000067694.1">
    <property type="protein sequence ID" value="ENSRBIP00000043642.1"/>
    <property type="gene ID" value="ENSRBIG00000044981.1"/>
</dbReference>
<dbReference type="SUPFAM" id="SSF46579">
    <property type="entry name" value="Prefoldin"/>
    <property type="match status" value="1"/>
</dbReference>
<evidence type="ECO:0000256" key="4">
    <source>
        <dbReference type="RuleBase" id="RU000685"/>
    </source>
</evidence>
<evidence type="ECO:0000256" key="2">
    <source>
        <dbReference type="ARBA" id="ARBA00022754"/>
    </source>
</evidence>
<feature type="coiled-coil region" evidence="5">
    <location>
        <begin position="170"/>
        <end position="218"/>
    </location>
</feature>
<feature type="chain" id="PRO_5014389495" evidence="6">
    <location>
        <begin position="28"/>
        <end position="419"/>
    </location>
</feature>
<evidence type="ECO:0000256" key="3">
    <source>
        <dbReference type="ARBA" id="ARBA00023054"/>
    </source>
</evidence>
<dbReference type="PANTHER" id="PTHR23239:SF164">
    <property type="entry name" value="KERATIN, TYPE I CYTOSKELETAL 15"/>
    <property type="match status" value="1"/>
</dbReference>
<feature type="signal peptide" evidence="6">
    <location>
        <begin position="1"/>
        <end position="27"/>
    </location>
</feature>
<gene>
    <name evidence="8" type="primary">KRT15</name>
</gene>
<name>A0A2K6N6N0_RHIBE</name>
<dbReference type="GO" id="GO:0097110">
    <property type="term" value="F:scaffold protein binding"/>
    <property type="evidence" value="ECO:0007669"/>
    <property type="project" value="Ensembl"/>
</dbReference>
<dbReference type="InterPro" id="IPR002957">
    <property type="entry name" value="Keratin_I"/>
</dbReference>
<dbReference type="FunFam" id="1.20.5.500:FF:000001">
    <property type="entry name" value="Type II keratin 23"/>
    <property type="match status" value="1"/>
</dbReference>
<feature type="coiled-coil region" evidence="5">
    <location>
        <begin position="338"/>
        <end position="365"/>
    </location>
</feature>
<dbReference type="GeneTree" id="ENSGT00940000154403"/>
<dbReference type="PRINTS" id="PR01248">
    <property type="entry name" value="TYPE1KERATIN"/>
</dbReference>
<dbReference type="FunFam" id="1.20.5.1160:FF:000002">
    <property type="entry name" value="Type I keratin 10"/>
    <property type="match status" value="1"/>
</dbReference>
<dbReference type="STRING" id="61621.ENSRBIP00000043642"/>
<keyword evidence="3 5" id="KW-0175">Coiled coil</keyword>
<dbReference type="Pfam" id="PF00038">
    <property type="entry name" value="Filament"/>
    <property type="match status" value="1"/>
</dbReference>
<dbReference type="InterPro" id="IPR018039">
    <property type="entry name" value="IF_conserved"/>
</dbReference>
<dbReference type="GO" id="GO:0005882">
    <property type="term" value="C:intermediate filament"/>
    <property type="evidence" value="ECO:0007669"/>
    <property type="project" value="UniProtKB-KW"/>
</dbReference>
<keyword evidence="6" id="KW-0732">Signal</keyword>
<reference evidence="8 9" key="1">
    <citation type="submission" date="2016-06" db="EMBL/GenBank/DDBJ databases">
        <title>Genome of Rhinopithecus bieti.</title>
        <authorList>
            <person name="Wu"/>
            <person name="C.-I. and Zhang"/>
            <person name="Y."/>
        </authorList>
    </citation>
    <scope>NUCLEOTIDE SEQUENCE</scope>
</reference>
<evidence type="ECO:0000313" key="9">
    <source>
        <dbReference type="Proteomes" id="UP000233180"/>
    </source>
</evidence>
<dbReference type="PROSITE" id="PS00226">
    <property type="entry name" value="IF_ROD_1"/>
    <property type="match status" value="1"/>
</dbReference>
<proteinExistence type="inferred from homology"/>
<feature type="coiled-coil region" evidence="5">
    <location>
        <begin position="283"/>
        <end position="310"/>
    </location>
</feature>
<dbReference type="Gene3D" id="1.20.5.1160">
    <property type="entry name" value="Vasodilator-stimulated phosphoprotein"/>
    <property type="match status" value="1"/>
</dbReference>
<dbReference type="GO" id="GO:0045109">
    <property type="term" value="P:intermediate filament organization"/>
    <property type="evidence" value="ECO:0007669"/>
    <property type="project" value="TreeGrafter"/>
</dbReference>
<keyword evidence="2 4" id="KW-0403">Intermediate filament</keyword>
<evidence type="ECO:0000313" key="8">
    <source>
        <dbReference type="Ensembl" id="ENSRBIP00000043642.1"/>
    </source>
</evidence>
<keyword evidence="9" id="KW-1185">Reference proteome</keyword>
<dbReference type="GO" id="GO:0030855">
    <property type="term" value="P:epithelial cell differentiation"/>
    <property type="evidence" value="ECO:0007669"/>
    <property type="project" value="TreeGrafter"/>
</dbReference>
<dbReference type="SUPFAM" id="SSF64593">
    <property type="entry name" value="Intermediate filament protein, coiled coil region"/>
    <property type="match status" value="2"/>
</dbReference>
<dbReference type="OMA" id="EARYCAQ"/>
<reference evidence="8" key="2">
    <citation type="submission" date="2025-08" db="UniProtKB">
        <authorList>
            <consortium name="Ensembl"/>
        </authorList>
    </citation>
    <scope>IDENTIFICATION</scope>
</reference>
<evidence type="ECO:0000256" key="5">
    <source>
        <dbReference type="SAM" id="Coils"/>
    </source>
</evidence>
<feature type="coiled-coil region" evidence="5">
    <location>
        <begin position="77"/>
        <end position="111"/>
    </location>
</feature>
<dbReference type="PROSITE" id="PS51842">
    <property type="entry name" value="IF_ROD_2"/>
    <property type="match status" value="1"/>
</dbReference>
<protein>
    <submittedName>
        <fullName evidence="8">Keratin 15</fullName>
    </submittedName>
</protein>